<dbReference type="RefSeq" id="WP_305110345.1">
    <property type="nucleotide sequence ID" value="NZ_JAUTIX010000001.1"/>
</dbReference>
<evidence type="ECO:0000256" key="2">
    <source>
        <dbReference type="ARBA" id="ARBA00022630"/>
    </source>
</evidence>
<keyword evidence="2" id="KW-0285">Flavoprotein</keyword>
<reference evidence="6" key="1">
    <citation type="submission" date="2023-08" db="EMBL/GenBank/DDBJ databases">
        <title>The draft genome of Tsukamurella strandjordii strain 050030.</title>
        <authorList>
            <person name="Zhao F."/>
            <person name="Feng Y."/>
            <person name="Zong Z."/>
        </authorList>
    </citation>
    <scope>NUCLEOTIDE SEQUENCE</scope>
    <source>
        <strain evidence="6">050030</strain>
    </source>
</reference>
<dbReference type="GO" id="GO:0004174">
    <property type="term" value="F:electron-transferring-flavoprotein dehydrogenase activity"/>
    <property type="evidence" value="ECO:0007669"/>
    <property type="project" value="TreeGrafter"/>
</dbReference>
<dbReference type="AlphaFoldDB" id="A0AA90NM86"/>
<gene>
    <name evidence="6" type="ORF">Q7X28_03930</name>
</gene>
<evidence type="ECO:0000259" key="5">
    <source>
        <dbReference type="Pfam" id="PF07992"/>
    </source>
</evidence>
<keyword evidence="3" id="KW-0274">FAD</keyword>
<dbReference type="PANTHER" id="PTHR43735:SF3">
    <property type="entry name" value="FERROPTOSIS SUPPRESSOR PROTEIN 1"/>
    <property type="match status" value="1"/>
</dbReference>
<keyword evidence="4" id="KW-0560">Oxidoreductase</keyword>
<name>A0AA90NM86_9ACTN</name>
<dbReference type="InterPro" id="IPR023753">
    <property type="entry name" value="FAD/NAD-binding_dom"/>
</dbReference>
<dbReference type="Pfam" id="PF07992">
    <property type="entry name" value="Pyr_redox_2"/>
    <property type="match status" value="1"/>
</dbReference>
<dbReference type="EMBL" id="JAUTIX010000001">
    <property type="protein sequence ID" value="MDP0397069.1"/>
    <property type="molecule type" value="Genomic_DNA"/>
</dbReference>
<accession>A0AA90NM86</accession>
<protein>
    <submittedName>
        <fullName evidence="6">FAD-dependent oxidoreductase</fullName>
    </submittedName>
</protein>
<dbReference type="GO" id="GO:0005737">
    <property type="term" value="C:cytoplasm"/>
    <property type="evidence" value="ECO:0007669"/>
    <property type="project" value="TreeGrafter"/>
</dbReference>
<dbReference type="PRINTS" id="PR00469">
    <property type="entry name" value="PNDRDTASEII"/>
</dbReference>
<dbReference type="InterPro" id="IPR036188">
    <property type="entry name" value="FAD/NAD-bd_sf"/>
</dbReference>
<keyword evidence="7" id="KW-1185">Reference proteome</keyword>
<dbReference type="PANTHER" id="PTHR43735">
    <property type="entry name" value="APOPTOSIS-INDUCING FACTOR 1"/>
    <property type="match status" value="1"/>
</dbReference>
<organism evidence="6 7">
    <name type="scientific">Tsukamurella strandjordii</name>
    <dbReference type="NCBI Taxonomy" id="147577"/>
    <lineage>
        <taxon>Bacteria</taxon>
        <taxon>Bacillati</taxon>
        <taxon>Actinomycetota</taxon>
        <taxon>Actinomycetes</taxon>
        <taxon>Mycobacteriales</taxon>
        <taxon>Tsukamurellaceae</taxon>
        <taxon>Tsukamurella</taxon>
    </lineage>
</organism>
<dbReference type="SUPFAM" id="SSF51905">
    <property type="entry name" value="FAD/NAD(P)-binding domain"/>
    <property type="match status" value="1"/>
</dbReference>
<evidence type="ECO:0000313" key="7">
    <source>
        <dbReference type="Proteomes" id="UP001178281"/>
    </source>
</evidence>
<feature type="domain" description="FAD/NAD(P)-binding" evidence="5">
    <location>
        <begin position="1"/>
        <end position="259"/>
    </location>
</feature>
<proteinExistence type="inferred from homology"/>
<evidence type="ECO:0000256" key="1">
    <source>
        <dbReference type="ARBA" id="ARBA00006442"/>
    </source>
</evidence>
<evidence type="ECO:0000256" key="3">
    <source>
        <dbReference type="ARBA" id="ARBA00022827"/>
    </source>
</evidence>
<evidence type="ECO:0000313" key="6">
    <source>
        <dbReference type="EMBL" id="MDP0397069.1"/>
    </source>
</evidence>
<dbReference type="GO" id="GO:0050660">
    <property type="term" value="F:flavin adenine dinucleotide binding"/>
    <property type="evidence" value="ECO:0007669"/>
    <property type="project" value="TreeGrafter"/>
</dbReference>
<evidence type="ECO:0000256" key="4">
    <source>
        <dbReference type="ARBA" id="ARBA00023002"/>
    </source>
</evidence>
<dbReference type="PRINTS" id="PR00368">
    <property type="entry name" value="FADPNR"/>
</dbReference>
<dbReference type="Gene3D" id="3.50.50.100">
    <property type="match status" value="1"/>
</dbReference>
<sequence>MKVVVIGAGYAGTIAANRLMKKADGVDVTVVNPRPEFVERVRLHEHIACTGAATTPLTEMLNPAIRLVVGEAEKIGDGSVVLADGTVLPFDHLVYAAGGAITAPSGTLAVGGLESATRARVALAALSDGALVAVVGGGLTGIETASEIAEARPGLRVRLLSEGEIGASLGDGARSRVQRELERLGVELRRGRYAGADGADLVLWAIATQVSDLGARSGLAVDGAGRVVVDEFLRSVSDPRIVAVGDGAAVPHARLSCQTALPQGAHGADNLARILDGAAPRKYSMGYTGQNVSIGRRTAVIQAARRDDTPTRIWFGGKPAAVVKEQVCRMARGAARTANYAWLPAPK</sequence>
<comment type="caution">
    <text evidence="6">The sequence shown here is derived from an EMBL/GenBank/DDBJ whole genome shotgun (WGS) entry which is preliminary data.</text>
</comment>
<comment type="similarity">
    <text evidence="1">Belongs to the FAD-dependent oxidoreductase family.</text>
</comment>
<dbReference type="Proteomes" id="UP001178281">
    <property type="component" value="Unassembled WGS sequence"/>
</dbReference>